<evidence type="ECO:0000256" key="1">
    <source>
        <dbReference type="SAM" id="Phobius"/>
    </source>
</evidence>
<keyword evidence="1" id="KW-0472">Membrane</keyword>
<organism evidence="2 3">
    <name type="scientific">Stenotrophomonas maltophilia</name>
    <name type="common">Pseudomonas maltophilia</name>
    <name type="synonym">Xanthomonas maltophilia</name>
    <dbReference type="NCBI Taxonomy" id="40324"/>
    <lineage>
        <taxon>Bacteria</taxon>
        <taxon>Pseudomonadati</taxon>
        <taxon>Pseudomonadota</taxon>
        <taxon>Gammaproteobacteria</taxon>
        <taxon>Lysobacterales</taxon>
        <taxon>Lysobacteraceae</taxon>
        <taxon>Stenotrophomonas</taxon>
        <taxon>Stenotrophomonas maltophilia group</taxon>
    </lineage>
</organism>
<reference evidence="2 3" key="1">
    <citation type="submission" date="2019-04" db="EMBL/GenBank/DDBJ databases">
        <title>Microbes associate with the intestines of laboratory mice.</title>
        <authorList>
            <person name="Navarre W."/>
            <person name="Wong E."/>
            <person name="Huang K."/>
            <person name="Tropini C."/>
            <person name="Ng K."/>
            <person name="Yu B."/>
        </authorList>
    </citation>
    <scope>NUCLEOTIDE SEQUENCE [LARGE SCALE GENOMIC DNA]</scope>
    <source>
        <strain evidence="2 3">NM62_B4-13</strain>
    </source>
</reference>
<feature type="transmembrane region" description="Helical" evidence="1">
    <location>
        <begin position="35"/>
        <end position="53"/>
    </location>
</feature>
<protein>
    <recommendedName>
        <fullName evidence="4">Transmembrane protein</fullName>
    </recommendedName>
</protein>
<evidence type="ECO:0000313" key="3">
    <source>
        <dbReference type="Proteomes" id="UP000306631"/>
    </source>
</evidence>
<dbReference type="AlphaFoldDB" id="A0A4S2D9J4"/>
<keyword evidence="1" id="KW-1133">Transmembrane helix</keyword>
<dbReference type="Gene3D" id="1.25.40.10">
    <property type="entry name" value="Tetratricopeptide repeat domain"/>
    <property type="match status" value="1"/>
</dbReference>
<name>A0A4S2D9J4_STEMA</name>
<evidence type="ECO:0000313" key="2">
    <source>
        <dbReference type="EMBL" id="TGY37204.1"/>
    </source>
</evidence>
<dbReference type="EMBL" id="SRYW01000001">
    <property type="protein sequence ID" value="TGY37204.1"/>
    <property type="molecule type" value="Genomic_DNA"/>
</dbReference>
<keyword evidence="1" id="KW-0812">Transmembrane</keyword>
<proteinExistence type="predicted"/>
<sequence>MSRDADRQNRAHEVLSRVRREGRWWWLQARHARRIWRWAVLAAAVLFIALVLLRRPLANWFWDAPPIEHLLQQGDRALAAGRLTATDGTGAREWYEAAQAMDSDRAEARAGLVRTGQAAVQQARGALAQGDIEAAETALALARTLQVPRRDVDGVAQQLRQQRVARAGVEDLLARAAAALQAQRLDDGPDSALPLYQQVLVLVPTQVQALEGREDALSDLLQQARANAVRGDVAAAAAAVRRARGFDAGHVDLPATEEALNIALERRLRDGQAALRRERLETAVTAFQAVLAAAPDDAAARQGLQRVAEAHLQRAARLAGDFRFEAAGQALASAHALGASARTLADARRGIEQARQAQRALQAPTAPRAQRERSLMALLRRIEEAEARGDFLAPPGRSAYDALREAQALAPQDVRVRAAAGRLLPASRTCFEDRLRENRVVAAGACLEAWQTLARSDASLSQARQRLAQRWLAIGSERLGAGDIDFAAQALDQARHWQPDLPELPAFAERLRSAQGG</sequence>
<dbReference type="OrthoDB" id="5935824at2"/>
<dbReference type="Proteomes" id="UP000306631">
    <property type="component" value="Unassembled WGS sequence"/>
</dbReference>
<dbReference type="RefSeq" id="WP_136003053.1">
    <property type="nucleotide sequence ID" value="NZ_SRYW01000001.1"/>
</dbReference>
<dbReference type="InterPro" id="IPR011990">
    <property type="entry name" value="TPR-like_helical_dom_sf"/>
</dbReference>
<gene>
    <name evidence="2" type="ORF">E5352_01185</name>
</gene>
<accession>A0A4S2D9J4</accession>
<comment type="caution">
    <text evidence="2">The sequence shown here is derived from an EMBL/GenBank/DDBJ whole genome shotgun (WGS) entry which is preliminary data.</text>
</comment>
<evidence type="ECO:0008006" key="4">
    <source>
        <dbReference type="Google" id="ProtNLM"/>
    </source>
</evidence>